<keyword evidence="1" id="KW-0812">Transmembrane</keyword>
<accession>A0A1I7WTB6</accession>
<evidence type="ECO:0000256" key="1">
    <source>
        <dbReference type="SAM" id="Phobius"/>
    </source>
</evidence>
<keyword evidence="1" id="KW-0472">Membrane</keyword>
<feature type="transmembrane region" description="Helical" evidence="1">
    <location>
        <begin position="129"/>
        <end position="149"/>
    </location>
</feature>
<dbReference type="Proteomes" id="UP000095283">
    <property type="component" value="Unplaced"/>
</dbReference>
<reference evidence="3" key="1">
    <citation type="submission" date="2016-11" db="UniProtKB">
        <authorList>
            <consortium name="WormBaseParasite"/>
        </authorList>
    </citation>
    <scope>IDENTIFICATION</scope>
</reference>
<organism evidence="2 3">
    <name type="scientific">Heterorhabditis bacteriophora</name>
    <name type="common">Entomopathogenic nematode worm</name>
    <dbReference type="NCBI Taxonomy" id="37862"/>
    <lineage>
        <taxon>Eukaryota</taxon>
        <taxon>Metazoa</taxon>
        <taxon>Ecdysozoa</taxon>
        <taxon>Nematoda</taxon>
        <taxon>Chromadorea</taxon>
        <taxon>Rhabditida</taxon>
        <taxon>Rhabditina</taxon>
        <taxon>Rhabditomorpha</taxon>
        <taxon>Strongyloidea</taxon>
        <taxon>Heterorhabditidae</taxon>
        <taxon>Heterorhabditis</taxon>
    </lineage>
</organism>
<feature type="transmembrane region" description="Helical" evidence="1">
    <location>
        <begin position="21"/>
        <end position="46"/>
    </location>
</feature>
<keyword evidence="2" id="KW-1185">Reference proteome</keyword>
<dbReference type="WBParaSite" id="Hba_08329">
    <property type="protein sequence ID" value="Hba_08329"/>
    <property type="gene ID" value="Hba_08329"/>
</dbReference>
<feature type="transmembrane region" description="Helical" evidence="1">
    <location>
        <begin position="52"/>
        <end position="70"/>
    </location>
</feature>
<dbReference type="AlphaFoldDB" id="A0A1I7WTB6"/>
<protein>
    <submittedName>
        <fullName evidence="3">Uncharacterized protein</fullName>
    </submittedName>
</protein>
<name>A0A1I7WTB6_HETBA</name>
<feature type="transmembrane region" description="Helical" evidence="1">
    <location>
        <begin position="77"/>
        <end position="105"/>
    </location>
</feature>
<sequence>MNKIPMVGSLQRKEMCFGGKVHLNTGMRIIILCGALLILLLVGLLYLKFKKAIFILLIPTIVIVLTVFGITSKKDRLMWPIISISLFHVVSSCYALLIFSFYFFFKPFYIIMILNWAFDTLHTDKTPSYYIQCGGIFIILTLFLLFNAWQASVSISYRTLLIRERRNITVHQPTVLIINRPQL</sequence>
<keyword evidence="1" id="KW-1133">Transmembrane helix</keyword>
<proteinExistence type="predicted"/>
<evidence type="ECO:0000313" key="2">
    <source>
        <dbReference type="Proteomes" id="UP000095283"/>
    </source>
</evidence>
<evidence type="ECO:0000313" key="3">
    <source>
        <dbReference type="WBParaSite" id="Hba_08329"/>
    </source>
</evidence>